<dbReference type="GO" id="GO:0032259">
    <property type="term" value="P:methylation"/>
    <property type="evidence" value="ECO:0007669"/>
    <property type="project" value="UniProtKB-KW"/>
</dbReference>
<keyword evidence="3" id="KW-1185">Reference proteome</keyword>
<reference evidence="1" key="3">
    <citation type="submission" date="2020-09" db="EMBL/GenBank/DDBJ databases">
        <title>Isolation of Planomicrobium glaciei.</title>
        <authorList>
            <person name="Malisova L."/>
            <person name="Safrankova R."/>
            <person name="Jakubu V."/>
            <person name="Spanelova P."/>
        </authorList>
    </citation>
    <scope>NUCLEOTIDE SEQUENCE</scope>
    <source>
        <strain evidence="1">CNCTC7660</strain>
        <plasmid evidence="1">unnamed2</plasmid>
    </source>
</reference>
<protein>
    <submittedName>
        <fullName evidence="1">Class I SAM-dependent methyltransferase</fullName>
    </submittedName>
</protein>
<organism evidence="1 3">
    <name type="scientific">Planococcus glaciei</name>
    <dbReference type="NCBI Taxonomy" id="459472"/>
    <lineage>
        <taxon>Bacteria</taxon>
        <taxon>Bacillati</taxon>
        <taxon>Bacillota</taxon>
        <taxon>Bacilli</taxon>
        <taxon>Bacillales</taxon>
        <taxon>Caryophanaceae</taxon>
        <taxon>Planococcus</taxon>
    </lineage>
</organism>
<dbReference type="EMBL" id="CP051179">
    <property type="protein sequence ID" value="QKX52894.1"/>
    <property type="molecule type" value="Genomic_DNA"/>
</dbReference>
<dbReference type="GO" id="GO:0008168">
    <property type="term" value="F:methyltransferase activity"/>
    <property type="evidence" value="ECO:0007669"/>
    <property type="project" value="UniProtKB-KW"/>
</dbReference>
<name>A0A7H8QGR8_9BACL</name>
<dbReference type="PANTHER" id="PTHR43591">
    <property type="entry name" value="METHYLTRANSFERASE"/>
    <property type="match status" value="1"/>
</dbReference>
<reference evidence="1 3" key="1">
    <citation type="submission" date="2020-04" db="EMBL/GenBank/DDBJ databases">
        <authorList>
            <person name="Pajer P."/>
            <person name="Broz P."/>
        </authorList>
    </citation>
    <scope>NUCLEOTIDE SEQUENCE [LARGE SCALE GENOMIC DNA]</scope>
    <source>
        <strain evidence="1">CNCTC7660</strain>
        <strain evidence="3">NRL-ATB46093</strain>
        <plasmid evidence="1 3">unnamed2</plasmid>
    </source>
</reference>
<dbReference type="AlphaFoldDB" id="A0A7H8QGR8"/>
<keyword evidence="1" id="KW-0614">Plasmid</keyword>
<dbReference type="SUPFAM" id="SSF53335">
    <property type="entry name" value="S-adenosyl-L-methionine-dependent methyltransferases"/>
    <property type="match status" value="1"/>
</dbReference>
<evidence type="ECO:0000313" key="1">
    <source>
        <dbReference type="EMBL" id="QKX52792.1"/>
    </source>
</evidence>
<accession>A0A7H8QGR8</accession>
<sequence>MKETPKRAYIPALKYRWLTRFYDPLIERGMQEKKMKIHLVNQAALQPGELTMDLACGTGTLALLLQQSHSGVHVMGLDADPEILAIAKKKMKENRAESIHFVEGFSEQLPFSSNRFHHVFTSLFIHHLTVEKKLETFKEVCRVLKTGGQFHVLDFEKPQNALMRVAFLPVQFMDGFETTSPHVQGIIPDLLKETGFVAIEETRQFSTIVGTLRAYRAFKP</sequence>
<keyword evidence="1" id="KW-0489">Methyltransferase</keyword>
<evidence type="ECO:0000313" key="3">
    <source>
        <dbReference type="Proteomes" id="UP000509222"/>
    </source>
</evidence>
<dbReference type="Proteomes" id="UP000509222">
    <property type="component" value="Plasmid unnamed2"/>
</dbReference>
<evidence type="ECO:0000313" key="2">
    <source>
        <dbReference type="EMBL" id="QKX52894.1"/>
    </source>
</evidence>
<dbReference type="Pfam" id="PF01209">
    <property type="entry name" value="Ubie_methyltran"/>
    <property type="match status" value="1"/>
</dbReference>
<keyword evidence="1" id="KW-0808">Transferase</keyword>
<geneLocation type="plasmid" evidence="1 3">
    <name>unnamed2</name>
</geneLocation>
<gene>
    <name evidence="1" type="ORF">HF394_19355</name>
    <name evidence="2" type="ORF">HF394_19905</name>
</gene>
<proteinExistence type="predicted"/>
<dbReference type="Gene3D" id="3.40.50.150">
    <property type="entry name" value="Vaccinia Virus protein VP39"/>
    <property type="match status" value="1"/>
</dbReference>
<dbReference type="CDD" id="cd02440">
    <property type="entry name" value="AdoMet_MTases"/>
    <property type="match status" value="1"/>
</dbReference>
<dbReference type="EMBL" id="CP051179">
    <property type="protein sequence ID" value="QKX52792.1"/>
    <property type="molecule type" value="Genomic_DNA"/>
</dbReference>
<dbReference type="InterPro" id="IPR029063">
    <property type="entry name" value="SAM-dependent_MTases_sf"/>
</dbReference>
<dbReference type="RefSeq" id="WP_176295218.1">
    <property type="nucleotide sequence ID" value="NZ_CP051179.1"/>
</dbReference>
<reference evidence="3" key="2">
    <citation type="submission" date="2020-06" db="EMBL/GenBank/DDBJ databases">
        <title>Isolation of Planomicrobium glaciei.</title>
        <authorList>
            <person name="Malisova L."/>
            <person name="Safrankova R."/>
            <person name="Jakubu V."/>
            <person name="Spanelova P."/>
        </authorList>
    </citation>
    <scope>NUCLEOTIDE SEQUENCE [LARGE SCALE GENOMIC DNA]</scope>
    <source>
        <strain evidence="2">CNCTC7660</strain>
        <strain evidence="3">NRL-ATB46093</strain>
        <plasmid evidence="2 3">unnamed2</plasmid>
    </source>
</reference>